<keyword evidence="2" id="KW-0560">Oxidoreductase</keyword>
<keyword evidence="5" id="KW-1185">Reference proteome</keyword>
<feature type="domain" description="Enoyl reductase (ER)" evidence="3">
    <location>
        <begin position="16"/>
        <end position="329"/>
    </location>
</feature>
<dbReference type="InterPro" id="IPR036291">
    <property type="entry name" value="NAD(P)-bd_dom_sf"/>
</dbReference>
<keyword evidence="1" id="KW-0521">NADP</keyword>
<dbReference type="Proteomes" id="UP001501721">
    <property type="component" value="Unassembled WGS sequence"/>
</dbReference>
<protein>
    <submittedName>
        <fullName evidence="4">Zinc-binding dehydrogenase</fullName>
    </submittedName>
</protein>
<dbReference type="InterPro" id="IPR011032">
    <property type="entry name" value="GroES-like_sf"/>
</dbReference>
<dbReference type="PANTHER" id="PTHR48106">
    <property type="entry name" value="QUINONE OXIDOREDUCTASE PIG3-RELATED"/>
    <property type="match status" value="1"/>
</dbReference>
<dbReference type="InterPro" id="IPR013154">
    <property type="entry name" value="ADH-like_N"/>
</dbReference>
<sequence>MSDCPTMRAMVVEQPGGPDVLRPRELPRPEPRDGWTLVRVTAFGLNRSELFTRRGLSPVVRFPRVLGIECVGIVESSSDPGLPAGTVVAAAMGGMGRKFDGSYAQYTLLPTAQLMPVISHLPWHVLAAVPESFLTAYGSLAALEARQGHRLLIRAATSSVGMAALSLAAAQGVEVAATTRDPGKTQNLLRHGAEHVVIDQGGGLGKEVRAIWPDGADRVLDLVGGVTVLDSLRLLATGGRVCNSGILSNSWIIPEFEPLEDIPSGATLTTFSSSSVNSGDWARQALQQHLDEIDKGSRQVVIDRVFSLDEVSAAHHHMENNRAVGKVVAVVQHA</sequence>
<dbReference type="Gene3D" id="3.40.50.720">
    <property type="entry name" value="NAD(P)-binding Rossmann-like Domain"/>
    <property type="match status" value="1"/>
</dbReference>
<dbReference type="SMART" id="SM00829">
    <property type="entry name" value="PKS_ER"/>
    <property type="match status" value="1"/>
</dbReference>
<dbReference type="SUPFAM" id="SSF51735">
    <property type="entry name" value="NAD(P)-binding Rossmann-fold domains"/>
    <property type="match status" value="1"/>
</dbReference>
<evidence type="ECO:0000313" key="4">
    <source>
        <dbReference type="EMBL" id="GAA2463858.1"/>
    </source>
</evidence>
<dbReference type="EMBL" id="BAAATL010000001">
    <property type="protein sequence ID" value="GAA2463858.1"/>
    <property type="molecule type" value="Genomic_DNA"/>
</dbReference>
<accession>A0ABP5XW19</accession>
<name>A0ABP5XW19_9ACTN</name>
<dbReference type="InterPro" id="IPR020843">
    <property type="entry name" value="ER"/>
</dbReference>
<gene>
    <name evidence="4" type="ORF">GCM10010422_00140</name>
</gene>
<reference evidence="5" key="1">
    <citation type="journal article" date="2019" name="Int. J. Syst. Evol. Microbiol.">
        <title>The Global Catalogue of Microorganisms (GCM) 10K type strain sequencing project: providing services to taxonomists for standard genome sequencing and annotation.</title>
        <authorList>
            <consortium name="The Broad Institute Genomics Platform"/>
            <consortium name="The Broad Institute Genome Sequencing Center for Infectious Disease"/>
            <person name="Wu L."/>
            <person name="Ma J."/>
        </authorList>
    </citation>
    <scope>NUCLEOTIDE SEQUENCE [LARGE SCALE GENOMIC DNA]</scope>
    <source>
        <strain evidence="5">JCM 6923</strain>
    </source>
</reference>
<comment type="caution">
    <text evidence="4">The sequence shown here is derived from an EMBL/GenBank/DDBJ whole genome shotgun (WGS) entry which is preliminary data.</text>
</comment>
<dbReference type="SUPFAM" id="SSF50129">
    <property type="entry name" value="GroES-like"/>
    <property type="match status" value="1"/>
</dbReference>
<evidence type="ECO:0000256" key="1">
    <source>
        <dbReference type="ARBA" id="ARBA00022857"/>
    </source>
</evidence>
<dbReference type="Gene3D" id="3.90.180.10">
    <property type="entry name" value="Medium-chain alcohol dehydrogenases, catalytic domain"/>
    <property type="match status" value="1"/>
</dbReference>
<evidence type="ECO:0000313" key="5">
    <source>
        <dbReference type="Proteomes" id="UP001501721"/>
    </source>
</evidence>
<evidence type="ECO:0000259" key="3">
    <source>
        <dbReference type="SMART" id="SM00829"/>
    </source>
</evidence>
<evidence type="ECO:0000256" key="2">
    <source>
        <dbReference type="ARBA" id="ARBA00023002"/>
    </source>
</evidence>
<dbReference type="PANTHER" id="PTHR48106:SF18">
    <property type="entry name" value="QUINONE OXIDOREDUCTASE PIG3"/>
    <property type="match status" value="1"/>
</dbReference>
<proteinExistence type="predicted"/>
<dbReference type="Pfam" id="PF08240">
    <property type="entry name" value="ADH_N"/>
    <property type="match status" value="1"/>
</dbReference>
<dbReference type="Pfam" id="PF13602">
    <property type="entry name" value="ADH_zinc_N_2"/>
    <property type="match status" value="1"/>
</dbReference>
<organism evidence="4 5">
    <name type="scientific">Streptomyces graminearus</name>
    <dbReference type="NCBI Taxonomy" id="284030"/>
    <lineage>
        <taxon>Bacteria</taxon>
        <taxon>Bacillati</taxon>
        <taxon>Actinomycetota</taxon>
        <taxon>Actinomycetes</taxon>
        <taxon>Kitasatosporales</taxon>
        <taxon>Streptomycetaceae</taxon>
        <taxon>Streptomyces</taxon>
    </lineage>
</organism>